<dbReference type="Gene3D" id="2.40.160.180">
    <property type="entry name" value="Carbohydrate-selective porin OprB"/>
    <property type="match status" value="1"/>
</dbReference>
<dbReference type="InterPro" id="IPR051465">
    <property type="entry name" value="Cell_Envelope_Struct_Comp"/>
</dbReference>
<evidence type="ECO:0000313" key="5">
    <source>
        <dbReference type="EMBL" id="MDG3497431.1"/>
    </source>
</evidence>
<evidence type="ECO:0000256" key="1">
    <source>
        <dbReference type="ARBA" id="ARBA00008769"/>
    </source>
</evidence>
<dbReference type="NCBIfam" id="NF033921">
    <property type="entry name" value="por_somb"/>
    <property type="match status" value="1"/>
</dbReference>
<comment type="similarity">
    <text evidence="1 2">Belongs to the OprB family.</text>
</comment>
<dbReference type="EMBL" id="VBTY01000366">
    <property type="protein sequence ID" value="MDG3497431.1"/>
    <property type="molecule type" value="Genomic_DNA"/>
</dbReference>
<dbReference type="AlphaFoldDB" id="A0A9X4RK81"/>
<dbReference type="GO" id="GO:0008643">
    <property type="term" value="P:carbohydrate transport"/>
    <property type="evidence" value="ECO:0007669"/>
    <property type="project" value="InterPro"/>
</dbReference>
<keyword evidence="3" id="KW-0175">Coiled coil</keyword>
<evidence type="ECO:0000256" key="2">
    <source>
        <dbReference type="RuleBase" id="RU363072"/>
    </source>
</evidence>
<dbReference type="PANTHER" id="PTHR43308:SF1">
    <property type="entry name" value="OUTER MEMBRANE PROTEIN ALPHA"/>
    <property type="match status" value="1"/>
</dbReference>
<dbReference type="InterPro" id="IPR001119">
    <property type="entry name" value="SLH_dom"/>
</dbReference>
<comment type="caution">
    <text evidence="5">The sequence shown here is derived from an EMBL/GenBank/DDBJ whole genome shotgun (WGS) entry which is preliminary data.</text>
</comment>
<dbReference type="InterPro" id="IPR007049">
    <property type="entry name" value="Carb-sel_porin_OprB"/>
</dbReference>
<name>A0A9X4RK81_9CYAN</name>
<dbReference type="RefSeq" id="WP_009629666.1">
    <property type="nucleotide sequence ID" value="NZ_VBTY01000366.1"/>
</dbReference>
<evidence type="ECO:0000256" key="3">
    <source>
        <dbReference type="SAM" id="Coils"/>
    </source>
</evidence>
<feature type="coiled-coil region" evidence="3">
    <location>
        <begin position="140"/>
        <end position="167"/>
    </location>
</feature>
<evidence type="ECO:0000313" key="6">
    <source>
        <dbReference type="Proteomes" id="UP001152872"/>
    </source>
</evidence>
<dbReference type="Proteomes" id="UP001152872">
    <property type="component" value="Unassembled WGS sequence"/>
</dbReference>
<keyword evidence="6" id="KW-1185">Reference proteome</keyword>
<dbReference type="InterPro" id="IPR038673">
    <property type="entry name" value="OprB_sf"/>
</dbReference>
<dbReference type="InterPro" id="IPR047684">
    <property type="entry name" value="Por_som-like"/>
</dbReference>
<protein>
    <submittedName>
        <fullName evidence="5">Iron uptake porin</fullName>
    </submittedName>
</protein>
<organism evidence="5 6">
    <name type="scientific">Pseudanabaena catenata USMAC16</name>
    <dbReference type="NCBI Taxonomy" id="1855837"/>
    <lineage>
        <taxon>Bacteria</taxon>
        <taxon>Bacillati</taxon>
        <taxon>Cyanobacteriota</taxon>
        <taxon>Cyanophyceae</taxon>
        <taxon>Pseudanabaenales</taxon>
        <taxon>Pseudanabaenaceae</taxon>
        <taxon>Pseudanabaena</taxon>
    </lineage>
</organism>
<evidence type="ECO:0000259" key="4">
    <source>
        <dbReference type="PROSITE" id="PS51272"/>
    </source>
</evidence>
<dbReference type="Pfam" id="PF04966">
    <property type="entry name" value="OprB"/>
    <property type="match status" value="1"/>
</dbReference>
<dbReference type="GO" id="GO:0016020">
    <property type="term" value="C:membrane"/>
    <property type="evidence" value="ECO:0007669"/>
    <property type="project" value="InterPro"/>
</dbReference>
<dbReference type="Pfam" id="PF00395">
    <property type="entry name" value="SLH"/>
    <property type="match status" value="1"/>
</dbReference>
<dbReference type="PROSITE" id="PS51272">
    <property type="entry name" value="SLH"/>
    <property type="match status" value="1"/>
</dbReference>
<proteinExistence type="inferred from homology"/>
<feature type="chain" id="PRO_5041015665" evidence="2">
    <location>
        <begin position="27"/>
        <end position="578"/>
    </location>
</feature>
<keyword evidence="2" id="KW-0732">Signal</keyword>
<feature type="domain" description="SLH" evidence="4">
    <location>
        <begin position="59"/>
        <end position="123"/>
    </location>
</feature>
<feature type="signal peptide" evidence="2">
    <location>
        <begin position="1"/>
        <end position="26"/>
    </location>
</feature>
<accession>A0A9X4RK81</accession>
<dbReference type="GO" id="GO:0015288">
    <property type="term" value="F:porin activity"/>
    <property type="evidence" value="ECO:0007669"/>
    <property type="project" value="InterPro"/>
</dbReference>
<dbReference type="PANTHER" id="PTHR43308">
    <property type="entry name" value="OUTER MEMBRANE PROTEIN ALPHA-RELATED"/>
    <property type="match status" value="1"/>
</dbReference>
<gene>
    <name evidence="5" type="ORF">FEV09_23170</name>
</gene>
<reference evidence="5" key="1">
    <citation type="submission" date="2019-05" db="EMBL/GenBank/DDBJ databases">
        <title>Whole genome sequencing of Pseudanabaena catenata USMAC16.</title>
        <authorList>
            <person name="Khan Z."/>
            <person name="Omar W.M."/>
            <person name="Convey P."/>
            <person name="Merican F."/>
            <person name="Najimudin N."/>
        </authorList>
    </citation>
    <scope>NUCLEOTIDE SEQUENCE</scope>
    <source>
        <strain evidence="5">USMAC16</strain>
    </source>
</reference>
<sequence>MLLNNFWLKVCGISVLSLAIAMPVMAEGKDAQQLLDTMQNDSLVKSQELQSNEIAQVNAISQLSDVRPTDWAFTALQSLVERYGCIAGYSDRSFRGKQALSRYEFAAGLNACLDKINEIIAAGLADKVSKQDLATLQKLQEEFAAELATLRGRVDSLEAKTTKLEAQQFSTTTKLSGEAILAVSGVSTGRDSIASPFGGTAPAKQNIVFQNRVRLNFLTSFTGSDRLRTRLQMGNAQPLLTTSNAVAPASLLASNDGRLGFDDSTLATNNNSIFLEALDYSFSLGDRMRVTVFANGGNHFYYADTINPYLDAQGGGNGALSRFGERNSIYGINGNGAGIGLNYKISDAFKLDLGYLANTANLPTGSTGSGLTGGNYSALAQLVFQPSEQFKAGLTYVVAYNGTSAGQGGFRYGGAGQATGSFLGNLIAGARLIPTDATSTIPSTPVSSNSYGAQISYRFSPNFVVGGWAGYTSARLFSLGDADIWNYAISFAFPNLGKEGNLLGIVAGVEPTLRGIRTYAGNSLPLSNSEVWHLEAFYKYQVTNNLSITPGFIWILNPNQVSDNGNLFIGTIRTTFSF</sequence>